<dbReference type="SMART" id="SM00332">
    <property type="entry name" value="PP2Cc"/>
    <property type="match status" value="1"/>
</dbReference>
<evidence type="ECO:0000256" key="1">
    <source>
        <dbReference type="SAM" id="MobiDB-lite"/>
    </source>
</evidence>
<dbReference type="InterPro" id="IPR001932">
    <property type="entry name" value="PPM-type_phosphatase-like_dom"/>
</dbReference>
<reference evidence="3 4" key="1">
    <citation type="submission" date="2016-12" db="EMBL/GenBank/DDBJ databases">
        <title>Draft genome of Tersicoccus phoenicis 1P05MA.</title>
        <authorList>
            <person name="Nakajima Y."/>
            <person name="Yoshizawa S."/>
            <person name="Nakamura K."/>
            <person name="Ogura Y."/>
            <person name="Hayashi T."/>
            <person name="Kogure K."/>
        </authorList>
    </citation>
    <scope>NUCLEOTIDE SEQUENCE [LARGE SCALE GENOMIC DNA]</scope>
    <source>
        <strain evidence="3 4">1p05MA</strain>
    </source>
</reference>
<dbReference type="AlphaFoldDB" id="A0A1R1L8Q7"/>
<dbReference type="PANTHER" id="PTHR47992">
    <property type="entry name" value="PROTEIN PHOSPHATASE"/>
    <property type="match status" value="1"/>
</dbReference>
<dbReference type="Gene3D" id="3.60.40.10">
    <property type="entry name" value="PPM-type phosphatase domain"/>
    <property type="match status" value="1"/>
</dbReference>
<dbReference type="Pfam" id="PF13672">
    <property type="entry name" value="PP2C_2"/>
    <property type="match status" value="1"/>
</dbReference>
<evidence type="ECO:0000313" key="3">
    <source>
        <dbReference type="EMBL" id="OMH23883.1"/>
    </source>
</evidence>
<dbReference type="RefSeq" id="WP_076704628.1">
    <property type="nucleotide sequence ID" value="NZ_MRDE01000068.1"/>
</dbReference>
<organism evidence="3 4">
    <name type="scientific">Tersicoccus phoenicis</name>
    <dbReference type="NCBI Taxonomy" id="554083"/>
    <lineage>
        <taxon>Bacteria</taxon>
        <taxon>Bacillati</taxon>
        <taxon>Actinomycetota</taxon>
        <taxon>Actinomycetes</taxon>
        <taxon>Micrococcales</taxon>
        <taxon>Micrococcaceae</taxon>
        <taxon>Tersicoccus</taxon>
    </lineage>
</organism>
<evidence type="ECO:0000259" key="2">
    <source>
        <dbReference type="PROSITE" id="PS51746"/>
    </source>
</evidence>
<dbReference type="SMART" id="SM00331">
    <property type="entry name" value="PP2C_SIG"/>
    <property type="match status" value="1"/>
</dbReference>
<dbReference type="SUPFAM" id="SSF81606">
    <property type="entry name" value="PP2C-like"/>
    <property type="match status" value="1"/>
</dbReference>
<dbReference type="OrthoDB" id="9801841at2"/>
<dbReference type="InterPro" id="IPR015655">
    <property type="entry name" value="PP2C"/>
</dbReference>
<evidence type="ECO:0000313" key="4">
    <source>
        <dbReference type="Proteomes" id="UP000187085"/>
    </source>
</evidence>
<keyword evidence="4" id="KW-1185">Reference proteome</keyword>
<feature type="region of interest" description="Disordered" evidence="1">
    <location>
        <begin position="254"/>
        <end position="273"/>
    </location>
</feature>
<proteinExistence type="predicted"/>
<gene>
    <name evidence="3" type="ORF">BKD30_11010</name>
</gene>
<comment type="caution">
    <text evidence="3">The sequence shown here is derived from an EMBL/GenBank/DDBJ whole genome shotgun (WGS) entry which is preliminary data.</text>
</comment>
<sequence>MTETTTAEGADDVVRIVSGFTTDRGLRRELNEDSLIVTDTLFAVADGMGGHEAGEVASGVCVRTLGESELLARTDATAAQVQELLEAADARIREETGSRAGTTLTGVVLTREAGRPYWLFFNVGDSRSYRLYQHRLRQISVDHSEVQELVDLGHITPEEALVHPRRHVVTRALGTGVDIAADFWLLPLEPGERILLCSDGLTVEVPDEAIGRVLDAVADPQAAADTLVQAALANGGRDNITVVVIDVVGGSGAADDAGDAEGRGDATGSATAG</sequence>
<dbReference type="Proteomes" id="UP000187085">
    <property type="component" value="Unassembled WGS sequence"/>
</dbReference>
<dbReference type="GO" id="GO:0004722">
    <property type="term" value="F:protein serine/threonine phosphatase activity"/>
    <property type="evidence" value="ECO:0007669"/>
    <property type="project" value="InterPro"/>
</dbReference>
<protein>
    <submittedName>
        <fullName evidence="3">Serine/threonine protein phosphatase</fullName>
    </submittedName>
</protein>
<name>A0A1R1L8Q7_9MICC</name>
<feature type="domain" description="PPM-type phosphatase" evidence="2">
    <location>
        <begin position="17"/>
        <end position="247"/>
    </location>
</feature>
<dbReference type="PROSITE" id="PS51746">
    <property type="entry name" value="PPM_2"/>
    <property type="match status" value="1"/>
</dbReference>
<dbReference type="STRING" id="554083.BKD30_11010"/>
<dbReference type="CDD" id="cd00143">
    <property type="entry name" value="PP2Cc"/>
    <property type="match status" value="1"/>
</dbReference>
<dbReference type="EMBL" id="MRDE01000068">
    <property type="protein sequence ID" value="OMH23883.1"/>
    <property type="molecule type" value="Genomic_DNA"/>
</dbReference>
<accession>A0A1R1L8Q7</accession>
<dbReference type="InterPro" id="IPR036457">
    <property type="entry name" value="PPM-type-like_dom_sf"/>
</dbReference>